<dbReference type="EMBL" id="QEAO01000027">
    <property type="protein sequence ID" value="TPX32678.1"/>
    <property type="molecule type" value="Genomic_DNA"/>
</dbReference>
<dbReference type="PANTHER" id="PTHR12728">
    <property type="entry name" value="BRIX DOMAIN CONTAINING PROTEIN"/>
    <property type="match status" value="1"/>
</dbReference>
<dbReference type="STRING" id="1806994.A0A507BZZ1"/>
<dbReference type="Pfam" id="PF04427">
    <property type="entry name" value="Brix"/>
    <property type="match status" value="1"/>
</dbReference>
<dbReference type="GeneID" id="42005408"/>
<accession>A0A507BZZ1</accession>
<keyword evidence="3 4" id="KW-0539">Nucleus</keyword>
<dbReference type="GO" id="GO:0000463">
    <property type="term" value="P:maturation of LSU-rRNA from tricistronic rRNA transcript (SSU-rRNA, 5.8S rRNA, LSU-rRNA)"/>
    <property type="evidence" value="ECO:0007669"/>
    <property type="project" value="TreeGrafter"/>
</dbReference>
<evidence type="ECO:0000313" key="8">
    <source>
        <dbReference type="Proteomes" id="UP000319731"/>
    </source>
</evidence>
<keyword evidence="8" id="KW-1185">Reference proteome</keyword>
<name>A0A507BZZ1_9FUNG</name>
<feature type="region of interest" description="Disordered" evidence="5">
    <location>
        <begin position="241"/>
        <end position="327"/>
    </location>
</feature>
<organism evidence="7 8">
    <name type="scientific">Synchytrium microbalum</name>
    <dbReference type="NCBI Taxonomy" id="1806994"/>
    <lineage>
        <taxon>Eukaryota</taxon>
        <taxon>Fungi</taxon>
        <taxon>Fungi incertae sedis</taxon>
        <taxon>Chytridiomycota</taxon>
        <taxon>Chytridiomycota incertae sedis</taxon>
        <taxon>Chytridiomycetes</taxon>
        <taxon>Synchytriales</taxon>
        <taxon>Synchytriaceae</taxon>
        <taxon>Synchytrium</taxon>
    </lineage>
</organism>
<dbReference type="PROSITE" id="PS50833">
    <property type="entry name" value="BRIX"/>
    <property type="match status" value="1"/>
</dbReference>
<comment type="caution">
    <text evidence="7">The sequence shown here is derived from an EMBL/GenBank/DDBJ whole genome shotgun (WGS) entry which is preliminary data.</text>
</comment>
<feature type="domain" description="Brix" evidence="6">
    <location>
        <begin position="28"/>
        <end position="243"/>
    </location>
</feature>
<feature type="compositionally biased region" description="Basic and acidic residues" evidence="5">
    <location>
        <begin position="241"/>
        <end position="282"/>
    </location>
</feature>
<comment type="subcellular location">
    <subcellularLocation>
        <location evidence="1 4">Nucleus</location>
        <location evidence="1 4">Nucleolus</location>
    </subcellularLocation>
</comment>
<dbReference type="InterPro" id="IPR039770">
    <property type="entry name" value="Rpf2"/>
</dbReference>
<sequence length="327" mass="37227">MIKQPKPRTAKGRRIYDAKQPQIHEGVKNALFLKGTSTSQTVTTALKDLYQLKRPNGVLFSRKNNLHPFDDIRPLEFFCEKSDAALFSFASHSKKRPNNLVMGRMFNKEIMDMCEFGVESSVAMSDIKGPKCSFGNRPLLVFHGDAFTTHPEMIHARSLLMDFFRGDEEDHVDLAGLEHVISITAVSPPSSNSTTTTQPKIFIRVHRVTLLKSDSNKLPRVELIEMGPRLDLVLRRSRWADDQKRKEAMRQPKEIKPKKVKNIEHDPIGDKFGRIHMGKQDLTKLQTRKMKGLKRSRDETEGGDDDASETEPGMKRVAPDSDMDDEE</sequence>
<dbReference type="GO" id="GO:0000027">
    <property type="term" value="P:ribosomal large subunit assembly"/>
    <property type="evidence" value="ECO:0007669"/>
    <property type="project" value="InterPro"/>
</dbReference>
<evidence type="ECO:0000256" key="4">
    <source>
        <dbReference type="RuleBase" id="RU367086"/>
    </source>
</evidence>
<dbReference type="SMART" id="SM00879">
    <property type="entry name" value="Brix"/>
    <property type="match status" value="1"/>
</dbReference>
<evidence type="ECO:0000313" key="7">
    <source>
        <dbReference type="EMBL" id="TPX32678.1"/>
    </source>
</evidence>
<dbReference type="Proteomes" id="UP000319731">
    <property type="component" value="Unassembled WGS sequence"/>
</dbReference>
<evidence type="ECO:0000256" key="5">
    <source>
        <dbReference type="SAM" id="MobiDB-lite"/>
    </source>
</evidence>
<evidence type="ECO:0000256" key="1">
    <source>
        <dbReference type="ARBA" id="ARBA00004604"/>
    </source>
</evidence>
<proteinExistence type="inferred from homology"/>
<comment type="similarity">
    <text evidence="2 4">Belongs to the RPF2 family.</text>
</comment>
<evidence type="ECO:0000256" key="2">
    <source>
        <dbReference type="ARBA" id="ARBA00010782"/>
    </source>
</evidence>
<dbReference type="RefSeq" id="XP_031023835.1">
    <property type="nucleotide sequence ID" value="XM_031170111.1"/>
</dbReference>
<dbReference type="InterPro" id="IPR007109">
    <property type="entry name" value="Brix"/>
</dbReference>
<protein>
    <recommendedName>
        <fullName evidence="4">Ribosome production factor 2 homolog</fullName>
    </recommendedName>
    <alternativeName>
        <fullName evidence="4">Ribosome biogenesis protein RPF2 homolog</fullName>
    </alternativeName>
</protein>
<evidence type="ECO:0000259" key="6">
    <source>
        <dbReference type="PROSITE" id="PS50833"/>
    </source>
</evidence>
<evidence type="ECO:0000256" key="3">
    <source>
        <dbReference type="ARBA" id="ARBA00023242"/>
    </source>
</evidence>
<dbReference type="AlphaFoldDB" id="A0A507BZZ1"/>
<dbReference type="GO" id="GO:0005730">
    <property type="term" value="C:nucleolus"/>
    <property type="evidence" value="ECO:0007669"/>
    <property type="project" value="UniProtKB-SubCell"/>
</dbReference>
<dbReference type="PANTHER" id="PTHR12728:SF0">
    <property type="entry name" value="RIBOSOME PRODUCTION FACTOR 2 HOMOLOG"/>
    <property type="match status" value="1"/>
</dbReference>
<dbReference type="OrthoDB" id="407658at2759"/>
<gene>
    <name evidence="7" type="ORF">SmJEL517_g04183</name>
</gene>
<reference evidence="7 8" key="1">
    <citation type="journal article" date="2019" name="Sci. Rep.">
        <title>Comparative genomics of chytrid fungi reveal insights into the obligate biotrophic and pathogenic lifestyle of Synchytrium endobioticum.</title>
        <authorList>
            <person name="van de Vossenberg B.T.L.H."/>
            <person name="Warris S."/>
            <person name="Nguyen H.D.T."/>
            <person name="van Gent-Pelzer M.P.E."/>
            <person name="Joly D.L."/>
            <person name="van de Geest H.C."/>
            <person name="Bonants P.J.M."/>
            <person name="Smith D.S."/>
            <person name="Levesque C.A."/>
            <person name="van der Lee T.A.J."/>
        </authorList>
    </citation>
    <scope>NUCLEOTIDE SEQUENCE [LARGE SCALE GENOMIC DNA]</scope>
    <source>
        <strain evidence="7 8">JEL517</strain>
    </source>
</reference>
<dbReference type="GO" id="GO:0019843">
    <property type="term" value="F:rRNA binding"/>
    <property type="evidence" value="ECO:0007669"/>
    <property type="project" value="UniProtKB-UniRule"/>
</dbReference>